<dbReference type="InterPro" id="IPR000682">
    <property type="entry name" value="PCMT"/>
</dbReference>
<evidence type="ECO:0000313" key="10">
    <source>
        <dbReference type="EMBL" id="RZO28447.1"/>
    </source>
</evidence>
<dbReference type="PANTHER" id="PTHR11579:SF0">
    <property type="entry name" value="PROTEIN-L-ISOASPARTATE(D-ASPARTATE) O-METHYLTRANSFERASE"/>
    <property type="match status" value="1"/>
</dbReference>
<keyword evidence="5" id="KW-0963">Cytoplasm</keyword>
<accession>A0A520N4N1</accession>
<dbReference type="Gene3D" id="3.40.50.150">
    <property type="entry name" value="Vaccinia Virus protein VP39"/>
    <property type="match status" value="1"/>
</dbReference>
<dbReference type="InterPro" id="IPR029063">
    <property type="entry name" value="SAM-dependent_MTases_sf"/>
</dbReference>
<dbReference type="GO" id="GO:0032259">
    <property type="term" value="P:methylation"/>
    <property type="evidence" value="ECO:0007669"/>
    <property type="project" value="UniProtKB-KW"/>
</dbReference>
<dbReference type="PANTHER" id="PTHR11579">
    <property type="entry name" value="PROTEIN-L-ISOASPARTATE O-METHYLTRANSFERASE"/>
    <property type="match status" value="1"/>
</dbReference>
<dbReference type="GO" id="GO:0005737">
    <property type="term" value="C:cytoplasm"/>
    <property type="evidence" value="ECO:0007669"/>
    <property type="project" value="UniProtKB-SubCell"/>
</dbReference>
<evidence type="ECO:0000256" key="5">
    <source>
        <dbReference type="ARBA" id="ARBA00022490"/>
    </source>
</evidence>
<dbReference type="GO" id="GO:0004719">
    <property type="term" value="F:protein-L-isoaspartate (D-aspartate) O-methyltransferase activity"/>
    <property type="evidence" value="ECO:0007669"/>
    <property type="project" value="UniProtKB-UniRule"/>
</dbReference>
<evidence type="ECO:0000256" key="4">
    <source>
        <dbReference type="ARBA" id="ARBA00013346"/>
    </source>
</evidence>
<dbReference type="NCBIfam" id="NF001453">
    <property type="entry name" value="PRK00312.1"/>
    <property type="match status" value="1"/>
</dbReference>
<dbReference type="Pfam" id="PF01135">
    <property type="entry name" value="PCMT"/>
    <property type="match status" value="1"/>
</dbReference>
<protein>
    <recommendedName>
        <fullName evidence="4 9">Protein-L-isoaspartate O-methyltransferase</fullName>
        <ecNumber evidence="3 9">2.1.1.77</ecNumber>
    </recommendedName>
</protein>
<name>A0A520N4N1_9GAMM</name>
<evidence type="ECO:0000313" key="11">
    <source>
        <dbReference type="Proteomes" id="UP000318710"/>
    </source>
</evidence>
<evidence type="ECO:0000256" key="1">
    <source>
        <dbReference type="ARBA" id="ARBA00004496"/>
    </source>
</evidence>
<dbReference type="EC" id="2.1.1.77" evidence="3 9"/>
<comment type="caution">
    <text evidence="10">The sequence shown here is derived from an EMBL/GenBank/DDBJ whole genome shotgun (WGS) entry which is preliminary data.</text>
</comment>
<organism evidence="10 11">
    <name type="scientific">SAR86 cluster bacterium</name>
    <dbReference type="NCBI Taxonomy" id="2030880"/>
    <lineage>
        <taxon>Bacteria</taxon>
        <taxon>Pseudomonadati</taxon>
        <taxon>Pseudomonadota</taxon>
        <taxon>Gammaproteobacteria</taxon>
        <taxon>SAR86 cluster</taxon>
    </lineage>
</organism>
<evidence type="ECO:0000256" key="3">
    <source>
        <dbReference type="ARBA" id="ARBA00011890"/>
    </source>
</evidence>
<dbReference type="SUPFAM" id="SSF53335">
    <property type="entry name" value="S-adenosyl-L-methionine-dependent methyltransferases"/>
    <property type="match status" value="1"/>
</dbReference>
<keyword evidence="6 10" id="KW-0489">Methyltransferase</keyword>
<evidence type="ECO:0000256" key="2">
    <source>
        <dbReference type="ARBA" id="ARBA00005369"/>
    </source>
</evidence>
<keyword evidence="7 10" id="KW-0808">Transferase</keyword>
<sequence length="226" mass="25672">MSNSGFTFRRVREEMIETLLDLGIKDFRVLDAISQVPRHIFLDEALWSRAYENRSLTIGYKQTISQPYIVARMTELLISHTNSRGKIFKNLLELGSGCGYQSAVLSFFSENVFAIERIKPLVQKSKENLSQLKINNVLFRHGDGYQDWEKEKNYDGILCAAAPREYPNDLVSVLNNDAKLVIPVGGTFQKLNVITKVNNDEIKEEEFDDVSFVPMLAGKSEDGNDV</sequence>
<proteinExistence type="inferred from homology"/>
<dbReference type="NCBIfam" id="TIGR00080">
    <property type="entry name" value="pimt"/>
    <property type="match status" value="1"/>
</dbReference>
<comment type="similarity">
    <text evidence="2">Belongs to the methyltransferase superfamily. L-isoaspartyl/D-aspartyl protein methyltransferase family.</text>
</comment>
<dbReference type="GO" id="GO:0030091">
    <property type="term" value="P:protein repair"/>
    <property type="evidence" value="ECO:0007669"/>
    <property type="project" value="UniProtKB-UniRule"/>
</dbReference>
<dbReference type="CDD" id="cd02440">
    <property type="entry name" value="AdoMet_MTases"/>
    <property type="match status" value="1"/>
</dbReference>
<evidence type="ECO:0000256" key="8">
    <source>
        <dbReference type="ARBA" id="ARBA00022691"/>
    </source>
</evidence>
<dbReference type="EMBL" id="SHBF01000002">
    <property type="protein sequence ID" value="RZO28447.1"/>
    <property type="molecule type" value="Genomic_DNA"/>
</dbReference>
<evidence type="ECO:0000256" key="9">
    <source>
        <dbReference type="NCBIfam" id="TIGR00080"/>
    </source>
</evidence>
<evidence type="ECO:0000256" key="6">
    <source>
        <dbReference type="ARBA" id="ARBA00022603"/>
    </source>
</evidence>
<dbReference type="Proteomes" id="UP000318710">
    <property type="component" value="Unassembled WGS sequence"/>
</dbReference>
<reference evidence="10 11" key="1">
    <citation type="submission" date="2019-02" db="EMBL/GenBank/DDBJ databases">
        <title>Prokaryotic population dynamics and viral predation in marine succession experiment using metagenomics: the confinement effect.</title>
        <authorList>
            <person name="Haro-Moreno J.M."/>
            <person name="Rodriguez-Valera F."/>
            <person name="Lopez-Perez M."/>
        </authorList>
    </citation>
    <scope>NUCLEOTIDE SEQUENCE [LARGE SCALE GENOMIC DNA]</scope>
    <source>
        <strain evidence="10">MED-G160</strain>
    </source>
</reference>
<keyword evidence="8" id="KW-0949">S-adenosyl-L-methionine</keyword>
<dbReference type="AlphaFoldDB" id="A0A520N4N1"/>
<gene>
    <name evidence="10" type="ORF">EVA93_00675</name>
</gene>
<comment type="subcellular location">
    <subcellularLocation>
        <location evidence="1">Cytoplasm</location>
    </subcellularLocation>
</comment>
<evidence type="ECO:0000256" key="7">
    <source>
        <dbReference type="ARBA" id="ARBA00022679"/>
    </source>
</evidence>